<dbReference type="PANTHER" id="PTHR46411:SF3">
    <property type="entry name" value="AAA+ ATPASE DOMAIN-CONTAINING PROTEIN"/>
    <property type="match status" value="1"/>
</dbReference>
<comment type="caution">
    <text evidence="2">The sequence shown here is derived from an EMBL/GenBank/DDBJ whole genome shotgun (WGS) entry which is preliminary data.</text>
</comment>
<protein>
    <submittedName>
        <fullName evidence="2">AAA family ATPase</fullName>
    </submittedName>
</protein>
<keyword evidence="3" id="KW-1185">Reference proteome</keyword>
<accession>A0ABV0A4F0</accession>
<dbReference type="SUPFAM" id="SSF52540">
    <property type="entry name" value="P-loop containing nucleoside triphosphate hydrolases"/>
    <property type="match status" value="1"/>
</dbReference>
<feature type="domain" description="AAA+ ATPase" evidence="1">
    <location>
        <begin position="387"/>
        <end position="510"/>
    </location>
</feature>
<name>A0ABV0A4F0_9HYPH</name>
<organism evidence="2 3">
    <name type="scientific">Methylobacterium ajmalii</name>
    <dbReference type="NCBI Taxonomy" id="2738439"/>
    <lineage>
        <taxon>Bacteria</taxon>
        <taxon>Pseudomonadati</taxon>
        <taxon>Pseudomonadota</taxon>
        <taxon>Alphaproteobacteria</taxon>
        <taxon>Hyphomicrobiales</taxon>
        <taxon>Methylobacteriaceae</taxon>
        <taxon>Methylobacterium</taxon>
    </lineage>
</organism>
<dbReference type="Proteomes" id="UP001407347">
    <property type="component" value="Unassembled WGS sequence"/>
</dbReference>
<proteinExistence type="predicted"/>
<evidence type="ECO:0000259" key="1">
    <source>
        <dbReference type="SMART" id="SM00382"/>
    </source>
</evidence>
<dbReference type="EMBL" id="JAQYXP010000006">
    <property type="protein sequence ID" value="MEN3238636.1"/>
    <property type="molecule type" value="Genomic_DNA"/>
</dbReference>
<gene>
    <name evidence="2" type="ORF">PUR29_34920</name>
</gene>
<dbReference type="InterPro" id="IPR027417">
    <property type="entry name" value="P-loop_NTPase"/>
</dbReference>
<dbReference type="InterPro" id="IPR003959">
    <property type="entry name" value="ATPase_AAA_core"/>
</dbReference>
<evidence type="ECO:0000313" key="3">
    <source>
        <dbReference type="Proteomes" id="UP001407347"/>
    </source>
</evidence>
<dbReference type="PANTHER" id="PTHR46411">
    <property type="entry name" value="FAMILY ATPASE, PUTATIVE-RELATED"/>
    <property type="match status" value="1"/>
</dbReference>
<reference evidence="2 3" key="1">
    <citation type="journal article" date="2023" name="PLoS ONE">
        <title>Complete genome assembly of Hawai'i environmental nontuberculous mycobacteria reveals unexpected co-isolation with methylobacteria.</title>
        <authorList>
            <person name="Hendrix J."/>
            <person name="Epperson L.E."/>
            <person name="Tong E.I."/>
            <person name="Chan Y.L."/>
            <person name="Hasan N.A."/>
            <person name="Dawrs S.N."/>
            <person name="Norton G.J."/>
            <person name="Virdi R."/>
            <person name="Crooks J.L."/>
            <person name="Chan E.D."/>
            <person name="Honda J.R."/>
            <person name="Strong M."/>
        </authorList>
    </citation>
    <scope>NUCLEOTIDE SEQUENCE [LARGE SCALE GENOMIC DNA]</scope>
    <source>
        <strain evidence="2 3">NJH_HI04-1</strain>
    </source>
</reference>
<dbReference type="RefSeq" id="WP_346013762.1">
    <property type="nucleotide sequence ID" value="NZ_JAQYXP010000006.1"/>
</dbReference>
<dbReference type="SMART" id="SM00382">
    <property type="entry name" value="AAA"/>
    <property type="match status" value="1"/>
</dbReference>
<dbReference type="Gene3D" id="3.40.50.300">
    <property type="entry name" value="P-loop containing nucleotide triphosphate hydrolases"/>
    <property type="match status" value="1"/>
</dbReference>
<evidence type="ECO:0000313" key="2">
    <source>
        <dbReference type="EMBL" id="MEN3238636.1"/>
    </source>
</evidence>
<sequence>MSGTVTAIAAPQKITLASLKEPVVLLIKQYESFKHITIDGEVFIDWREPDNTDLRDSVLTILRKITGMARAQNFTTMFAVSALSKEVYRLKARYLEDYLQEETLEEDDYPESFAFFQLLEAEQKHAIEAYEARVKEGVLEFDDFPLHFKPGQEIVAIGEDLIGGVVTGMDMYSSFFEGSGWAFKIKVIHALAGSPQESEMTVKVRGWGGVKPIADLPIAKAEGELRDRLVARGRILARVATGAHYMRYRGEMSQTSWSGITTFRADGRIMVDARSCMRIDGDRYRMETQWLGLKIDSNNARGGDGSKKAGMLEIAEADLWRTFPIVIGFSFRTKKWGSFRVDNISEIEWRTDAFDYLVMDDNEKGIIRSLVETKGEGFQDIVEEKGGGTIFLLEGRPGLGKTLTAETVAEMTHQPLYSISVGELGTNPTQLENTLRTILDIASIWNAVLLLDEADIFLEARDTKDVVRNAMVGVFLRLVEYHQGILFLTTNRAANIDPAFLSRISIPLSFPDADEAKLRKIWENLIKAAGVSSDISDFEIAELSKHKINGRQIKNALKIGQTLARAENRPITVDDIRRPLEMSESFHTRVRGNPLSRLWRRLAA</sequence>
<dbReference type="Pfam" id="PF00004">
    <property type="entry name" value="AAA"/>
    <property type="match status" value="1"/>
</dbReference>
<dbReference type="InterPro" id="IPR003593">
    <property type="entry name" value="AAA+_ATPase"/>
</dbReference>